<dbReference type="PANTHER" id="PTHR12270:SF25">
    <property type="entry name" value="GLYCOSYLTRANSFERASE-LIKE PROTEIN LARGE"/>
    <property type="match status" value="1"/>
</dbReference>
<proteinExistence type="predicted"/>
<dbReference type="AlphaFoldDB" id="A0A8S9Z8Q7"/>
<evidence type="ECO:0000256" key="1">
    <source>
        <dbReference type="ARBA" id="ARBA00004323"/>
    </source>
</evidence>
<name>A0A8S9Z8Q7_9TREM</name>
<comment type="subcellular location">
    <subcellularLocation>
        <location evidence="1">Golgi apparatus membrane</location>
        <topology evidence="1">Single-pass type II membrane protein</topology>
    </subcellularLocation>
</comment>
<evidence type="ECO:0000256" key="7">
    <source>
        <dbReference type="ARBA" id="ARBA00023180"/>
    </source>
</evidence>
<gene>
    <name evidence="8" type="ORF">EG68_01845</name>
</gene>
<keyword evidence="7" id="KW-0325">Glycoprotein</keyword>
<keyword evidence="5" id="KW-0333">Golgi apparatus</keyword>
<accession>A0A8S9Z8Q7</accession>
<dbReference type="SUPFAM" id="SSF53448">
    <property type="entry name" value="Nucleotide-diphospho-sugar transferases"/>
    <property type="match status" value="1"/>
</dbReference>
<keyword evidence="6" id="KW-0472">Membrane</keyword>
<dbReference type="InterPro" id="IPR051292">
    <property type="entry name" value="Xyl/GlcA_transferase"/>
</dbReference>
<organism evidence="8 9">
    <name type="scientific">Paragonimus skrjabini miyazakii</name>
    <dbReference type="NCBI Taxonomy" id="59628"/>
    <lineage>
        <taxon>Eukaryota</taxon>
        <taxon>Metazoa</taxon>
        <taxon>Spiralia</taxon>
        <taxon>Lophotrochozoa</taxon>
        <taxon>Platyhelminthes</taxon>
        <taxon>Trematoda</taxon>
        <taxon>Digenea</taxon>
        <taxon>Plagiorchiida</taxon>
        <taxon>Troglotremata</taxon>
        <taxon>Troglotrematidae</taxon>
        <taxon>Paragonimus</taxon>
    </lineage>
</organism>
<keyword evidence="4" id="KW-1133">Transmembrane helix</keyword>
<keyword evidence="2" id="KW-0812">Transmembrane</keyword>
<dbReference type="EMBL" id="JTDE01000210">
    <property type="protein sequence ID" value="KAF7261966.1"/>
    <property type="molecule type" value="Genomic_DNA"/>
</dbReference>
<keyword evidence="9" id="KW-1185">Reference proteome</keyword>
<dbReference type="PANTHER" id="PTHR12270">
    <property type="entry name" value="GLYCOSYLTRANSFERASE-RELATED"/>
    <property type="match status" value="1"/>
</dbReference>
<reference evidence="8" key="1">
    <citation type="submission" date="2019-07" db="EMBL/GenBank/DDBJ databases">
        <title>Annotation for the trematode Paragonimus miyazaki's.</title>
        <authorList>
            <person name="Choi Y.-J."/>
        </authorList>
    </citation>
    <scope>NUCLEOTIDE SEQUENCE</scope>
    <source>
        <strain evidence="8">Japan</strain>
    </source>
</reference>
<evidence type="ECO:0000256" key="3">
    <source>
        <dbReference type="ARBA" id="ARBA00022968"/>
    </source>
</evidence>
<dbReference type="GO" id="GO:0015020">
    <property type="term" value="F:glucuronosyltransferase activity"/>
    <property type="evidence" value="ECO:0007669"/>
    <property type="project" value="TreeGrafter"/>
</dbReference>
<evidence type="ECO:0000313" key="9">
    <source>
        <dbReference type="Proteomes" id="UP000822476"/>
    </source>
</evidence>
<comment type="caution">
    <text evidence="8">The sequence shown here is derived from an EMBL/GenBank/DDBJ whole genome shotgun (WGS) entry which is preliminary data.</text>
</comment>
<dbReference type="GO" id="GO:0042285">
    <property type="term" value="F:xylosyltransferase activity"/>
    <property type="evidence" value="ECO:0007669"/>
    <property type="project" value="TreeGrafter"/>
</dbReference>
<protein>
    <recommendedName>
        <fullName evidence="10">Hexosyltransferase</fullName>
    </recommendedName>
</protein>
<dbReference type="GO" id="GO:0000139">
    <property type="term" value="C:Golgi membrane"/>
    <property type="evidence" value="ECO:0007669"/>
    <property type="project" value="UniProtKB-SubCell"/>
</dbReference>
<evidence type="ECO:0000256" key="6">
    <source>
        <dbReference type="ARBA" id="ARBA00023136"/>
    </source>
</evidence>
<evidence type="ECO:0000256" key="4">
    <source>
        <dbReference type="ARBA" id="ARBA00022989"/>
    </source>
</evidence>
<dbReference type="InterPro" id="IPR029044">
    <property type="entry name" value="Nucleotide-diphossugar_trans"/>
</dbReference>
<dbReference type="OrthoDB" id="411524at2759"/>
<dbReference type="InterPro" id="IPR002495">
    <property type="entry name" value="Glyco_trans_8"/>
</dbReference>
<keyword evidence="3" id="KW-0735">Signal-anchor</keyword>
<evidence type="ECO:0008006" key="10">
    <source>
        <dbReference type="Google" id="ProtNLM"/>
    </source>
</evidence>
<dbReference type="Proteomes" id="UP000822476">
    <property type="component" value="Unassembled WGS sequence"/>
</dbReference>
<evidence type="ECO:0000313" key="8">
    <source>
        <dbReference type="EMBL" id="KAF7261966.1"/>
    </source>
</evidence>
<evidence type="ECO:0000256" key="5">
    <source>
        <dbReference type="ARBA" id="ARBA00023034"/>
    </source>
</evidence>
<dbReference type="Pfam" id="PF01501">
    <property type="entry name" value="Glyco_transf_8"/>
    <property type="match status" value="1"/>
</dbReference>
<dbReference type="Gene3D" id="3.90.550.10">
    <property type="entry name" value="Spore Coat Polysaccharide Biosynthesis Protein SpsA, Chain A"/>
    <property type="match status" value="1"/>
</dbReference>
<dbReference type="GO" id="GO:0035269">
    <property type="term" value="P:protein O-linked glycosylation via mannose"/>
    <property type="evidence" value="ECO:0007669"/>
    <property type="project" value="TreeGrafter"/>
</dbReference>
<evidence type="ECO:0000256" key="2">
    <source>
        <dbReference type="ARBA" id="ARBA00022692"/>
    </source>
</evidence>
<sequence length="315" mass="36367">MVLVKTILHHMGRFNTDRCGVKPVVIQPTTCASPNKVLVFHLIIDTRDQAYLQTKMNEWKLPNVAVHFYNIAKYMDLVRSVQSAHYSGSRSYIKLYLPEILPSSVEKVIMLDADMLVNRHICDLWAHFDRFNETQAFAMVPETSPYYWSETGRKYWPSLGPGYNAGLVLFHLSRLRSMAWNSLWNENLQYLISNLGILPTAEQDVLNRIGHVQRQLLYTLPCIWNVQMGVLSVATMCPVTWSMTNEAAETAKSLAITELALIHFNAPQKPENVYPKRLRWVDDAHIYQPMTKKHLVARYLNVYYAFRDIPGQCFA</sequence>